<evidence type="ECO:0000313" key="2">
    <source>
        <dbReference type="EMBL" id="SDD21008.1"/>
    </source>
</evidence>
<dbReference type="InterPro" id="IPR012347">
    <property type="entry name" value="Ferritin-like"/>
</dbReference>
<keyword evidence="3" id="KW-1185">Reference proteome</keyword>
<protein>
    <recommendedName>
        <fullName evidence="1">DUF4439 domain-containing protein</fullName>
    </recommendedName>
</protein>
<organism evidence="2 3">
    <name type="scientific">Glycomyces harbinensis</name>
    <dbReference type="NCBI Taxonomy" id="58114"/>
    <lineage>
        <taxon>Bacteria</taxon>
        <taxon>Bacillati</taxon>
        <taxon>Actinomycetota</taxon>
        <taxon>Actinomycetes</taxon>
        <taxon>Glycomycetales</taxon>
        <taxon>Glycomycetaceae</taxon>
        <taxon>Glycomyces</taxon>
    </lineage>
</organism>
<dbReference type="Proteomes" id="UP000198949">
    <property type="component" value="Unassembled WGS sequence"/>
</dbReference>
<dbReference type="STRING" id="58114.SAMN05216270_102330"/>
<evidence type="ECO:0000259" key="1">
    <source>
        <dbReference type="Pfam" id="PF14530"/>
    </source>
</evidence>
<name>A0A1G6SW43_9ACTN</name>
<dbReference type="Gene3D" id="1.20.1260.10">
    <property type="match status" value="1"/>
</dbReference>
<feature type="domain" description="DUF4439" evidence="1">
    <location>
        <begin position="3"/>
        <end position="136"/>
    </location>
</feature>
<gene>
    <name evidence="2" type="ORF">SAMN05216270_102330</name>
</gene>
<proteinExistence type="predicted"/>
<dbReference type="Pfam" id="PF14530">
    <property type="entry name" value="DUF4439"/>
    <property type="match status" value="1"/>
</dbReference>
<evidence type="ECO:0000313" key="3">
    <source>
        <dbReference type="Proteomes" id="UP000198949"/>
    </source>
</evidence>
<dbReference type="RefSeq" id="WP_177154799.1">
    <property type="nucleotide sequence ID" value="NZ_FNAD01000002.1"/>
</dbReference>
<dbReference type="InterPro" id="IPR009078">
    <property type="entry name" value="Ferritin-like_SF"/>
</dbReference>
<dbReference type="SUPFAM" id="SSF47240">
    <property type="entry name" value="Ferritin-like"/>
    <property type="match status" value="1"/>
</dbReference>
<dbReference type="EMBL" id="FNAD01000002">
    <property type="protein sequence ID" value="SDD21008.1"/>
    <property type="molecule type" value="Genomic_DNA"/>
</dbReference>
<reference evidence="3" key="1">
    <citation type="submission" date="2016-10" db="EMBL/GenBank/DDBJ databases">
        <authorList>
            <person name="Varghese N."/>
            <person name="Submissions S."/>
        </authorList>
    </citation>
    <scope>NUCLEOTIDE SEQUENCE [LARGE SCALE GENOMIC DNA]</scope>
    <source>
        <strain evidence="3">CGMCC 4.3516</strain>
    </source>
</reference>
<dbReference type="InterPro" id="IPR029447">
    <property type="entry name" value="DUF4439"/>
</dbReference>
<sequence>MTAVDTGLAAEYAAIYAYGAMAVHLDGDPRTLAEALESEHRSRRDALLDYYDAHGLEAAPSQAGYDIEHVEDAAGAEAVLLAVELNVTTAWRSGVAATEPTEREISMRMYADSAVSLARWRLAVGQPFADPWPGRPE</sequence>
<dbReference type="AlphaFoldDB" id="A0A1G6SW43"/>
<accession>A0A1G6SW43</accession>